<dbReference type="GO" id="GO:0005739">
    <property type="term" value="C:mitochondrion"/>
    <property type="evidence" value="ECO:0007669"/>
    <property type="project" value="TreeGrafter"/>
</dbReference>
<dbReference type="InterPro" id="IPR004154">
    <property type="entry name" value="Anticodon-bd"/>
</dbReference>
<dbReference type="SUPFAM" id="SSF52954">
    <property type="entry name" value="Class II aaRS ABD-related"/>
    <property type="match status" value="1"/>
</dbReference>
<dbReference type="Gene3D" id="3.40.50.800">
    <property type="entry name" value="Anticodon-binding domain"/>
    <property type="match status" value="1"/>
</dbReference>
<dbReference type="Pfam" id="PF03129">
    <property type="entry name" value="HGTP_anticodon"/>
    <property type="match status" value="1"/>
</dbReference>
<dbReference type="PANTHER" id="PTHR10745">
    <property type="entry name" value="GLYCYL-TRNA SYNTHETASE/DNA POLYMERASE SUBUNIT GAMMA-2"/>
    <property type="match status" value="1"/>
</dbReference>
<name>A0A6P7S6Z8_9MOLL</name>
<dbReference type="AlphaFoldDB" id="A0A6P7S6Z8"/>
<evidence type="ECO:0000313" key="2">
    <source>
        <dbReference type="RefSeq" id="XP_029634089.1"/>
    </source>
</evidence>
<gene>
    <name evidence="2" type="primary">LOC115209729</name>
</gene>
<evidence type="ECO:0000313" key="1">
    <source>
        <dbReference type="Proteomes" id="UP000515154"/>
    </source>
</evidence>
<keyword evidence="1" id="KW-1185">Reference proteome</keyword>
<dbReference type="InterPro" id="IPR036621">
    <property type="entry name" value="Anticodon-bd_dom_sf"/>
</dbReference>
<organism evidence="1 2">
    <name type="scientific">Octopus sinensis</name>
    <name type="common">East Asian common octopus</name>
    <dbReference type="NCBI Taxonomy" id="2607531"/>
    <lineage>
        <taxon>Eukaryota</taxon>
        <taxon>Metazoa</taxon>
        <taxon>Spiralia</taxon>
        <taxon>Lophotrochozoa</taxon>
        <taxon>Mollusca</taxon>
        <taxon>Cephalopoda</taxon>
        <taxon>Coleoidea</taxon>
        <taxon>Octopodiformes</taxon>
        <taxon>Octopoda</taxon>
        <taxon>Incirrata</taxon>
        <taxon>Octopodidae</taxon>
        <taxon>Octopus</taxon>
    </lineage>
</organism>
<sequence>MAVPCLLDNLIKLLIERTFIVKPSNFLKNQHTHNVYSYGPPGALLRHNILQEWRRYVLYNNNEETFWVENSKSITAETPSDTRVGVEHYNSSILHRCPENYLVIAKQLSKKLSFSVAHTSVCFDPQRTSGENLSFLESSENTELTVTHFCPSTTIVSSFSDCHRRRLKWWRQYARFPSNFILSDPQQLNVNNETFQLFKVQFHFPWGWDTIETIINWRDYPLQCIKDVLLSGISAQSKIRRSASLPCVIESTAILERAFLAFLLDSFQENIHTYSKSKTRSESKTRSILKLHRRLVPYKIGVSVSGSKVSYLRKMALRIIKDIEDLELQVFHCLDTTNSLEKQYVMFDELGVLLTIVINDTTLESGIIGLRSRDTSLKEPLHVATLKDTILKNIQ</sequence>
<proteinExistence type="predicted"/>
<dbReference type="InterPro" id="IPR027031">
    <property type="entry name" value="Gly-tRNA_synthase/POLG2"/>
</dbReference>
<dbReference type="Gene3D" id="3.30.930.10">
    <property type="entry name" value="Bira Bifunctional Protein, Domain 2"/>
    <property type="match status" value="1"/>
</dbReference>
<protein>
    <submittedName>
        <fullName evidence="2">DNA polymerase subunit gamma-2, mitochondrial-like</fullName>
    </submittedName>
</protein>
<accession>A0A6P7S6Z8</accession>
<dbReference type="InterPro" id="IPR045864">
    <property type="entry name" value="aa-tRNA-synth_II/BPL/LPL"/>
</dbReference>
<dbReference type="KEGG" id="osn:115209729"/>
<dbReference type="SUPFAM" id="SSF55681">
    <property type="entry name" value="Class II aaRS and biotin synthetases"/>
    <property type="match status" value="1"/>
</dbReference>
<dbReference type="PANTHER" id="PTHR10745:SF8">
    <property type="entry name" value="DNA POLYMERASE SUBUNIT GAMMA-2, MITOCHONDRIAL"/>
    <property type="match status" value="1"/>
</dbReference>
<dbReference type="RefSeq" id="XP_029634089.1">
    <property type="nucleotide sequence ID" value="XM_029778229.2"/>
</dbReference>
<reference evidence="2" key="1">
    <citation type="submission" date="2025-08" db="UniProtKB">
        <authorList>
            <consortium name="RefSeq"/>
        </authorList>
    </citation>
    <scope>IDENTIFICATION</scope>
</reference>
<dbReference type="Proteomes" id="UP000515154">
    <property type="component" value="Linkage group LG3"/>
</dbReference>
<dbReference type="GO" id="GO:0006264">
    <property type="term" value="P:mitochondrial DNA replication"/>
    <property type="evidence" value="ECO:0007669"/>
    <property type="project" value="TreeGrafter"/>
</dbReference>